<organism evidence="2">
    <name type="scientific">marine metagenome</name>
    <dbReference type="NCBI Taxonomy" id="408172"/>
    <lineage>
        <taxon>unclassified sequences</taxon>
        <taxon>metagenomes</taxon>
        <taxon>ecological metagenomes</taxon>
    </lineage>
</organism>
<proteinExistence type="predicted"/>
<evidence type="ECO:0000256" key="1">
    <source>
        <dbReference type="SAM" id="Phobius"/>
    </source>
</evidence>
<dbReference type="AlphaFoldDB" id="A0A382K7R3"/>
<name>A0A382K7R3_9ZZZZ</name>
<protein>
    <submittedName>
        <fullName evidence="2">Uncharacterized protein</fullName>
    </submittedName>
</protein>
<feature type="transmembrane region" description="Helical" evidence="1">
    <location>
        <begin position="20"/>
        <end position="46"/>
    </location>
</feature>
<sequence length="93" mass="9775">VPAIQLPYWPPSVRHNTAEHNAYCSLVSVIYAVLSTFSIGLSDFFASGVTKRVRANEVTSTVLLAGVVVMAVAAVFWSGNPTTSDLVHGALAG</sequence>
<keyword evidence="1" id="KW-1133">Transmembrane helix</keyword>
<feature type="transmembrane region" description="Helical" evidence="1">
    <location>
        <begin position="58"/>
        <end position="77"/>
    </location>
</feature>
<keyword evidence="1" id="KW-0472">Membrane</keyword>
<accession>A0A382K7R3</accession>
<evidence type="ECO:0000313" key="2">
    <source>
        <dbReference type="EMBL" id="SVC20219.1"/>
    </source>
</evidence>
<dbReference type="EMBL" id="UINC01078798">
    <property type="protein sequence ID" value="SVC20219.1"/>
    <property type="molecule type" value="Genomic_DNA"/>
</dbReference>
<reference evidence="2" key="1">
    <citation type="submission" date="2018-05" db="EMBL/GenBank/DDBJ databases">
        <authorList>
            <person name="Lanie J.A."/>
            <person name="Ng W.-L."/>
            <person name="Kazmierczak K.M."/>
            <person name="Andrzejewski T.M."/>
            <person name="Davidsen T.M."/>
            <person name="Wayne K.J."/>
            <person name="Tettelin H."/>
            <person name="Glass J.I."/>
            <person name="Rusch D."/>
            <person name="Podicherti R."/>
            <person name="Tsui H.-C.T."/>
            <person name="Winkler M.E."/>
        </authorList>
    </citation>
    <scope>NUCLEOTIDE SEQUENCE</scope>
</reference>
<feature type="non-terminal residue" evidence="2">
    <location>
        <position position="93"/>
    </location>
</feature>
<gene>
    <name evidence="2" type="ORF">METZ01_LOCUS273073</name>
</gene>
<feature type="non-terminal residue" evidence="2">
    <location>
        <position position="1"/>
    </location>
</feature>
<keyword evidence="1" id="KW-0812">Transmembrane</keyword>